<feature type="region of interest" description="Disordered" evidence="1">
    <location>
        <begin position="1"/>
        <end position="23"/>
    </location>
</feature>
<name>A0AAU8VDR2_NEILA</name>
<proteinExistence type="predicted"/>
<evidence type="ECO:0000313" key="3">
    <source>
        <dbReference type="Proteomes" id="UP000191249"/>
    </source>
</evidence>
<gene>
    <name evidence="2" type="ORF">B2G52_04125</name>
</gene>
<organism evidence="2 3">
    <name type="scientific">Neisseria lactamica</name>
    <dbReference type="NCBI Taxonomy" id="486"/>
    <lineage>
        <taxon>Bacteria</taxon>
        <taxon>Pseudomonadati</taxon>
        <taxon>Pseudomonadota</taxon>
        <taxon>Betaproteobacteria</taxon>
        <taxon>Neisseriales</taxon>
        <taxon>Neisseriaceae</taxon>
        <taxon>Neisseria</taxon>
    </lineage>
</organism>
<accession>A0AAU8VDR2</accession>
<dbReference type="AlphaFoldDB" id="A0AAU8VDR2"/>
<dbReference type="Proteomes" id="UP000191249">
    <property type="component" value="Chromosome"/>
</dbReference>
<evidence type="ECO:0000313" key="2">
    <source>
        <dbReference type="EMBL" id="ARB04172.1"/>
    </source>
</evidence>
<evidence type="ECO:0000256" key="1">
    <source>
        <dbReference type="SAM" id="MobiDB-lite"/>
    </source>
</evidence>
<reference evidence="2 3" key="1">
    <citation type="submission" date="2017-03" db="EMBL/GenBank/DDBJ databases">
        <title>N. lactamica Y92-1009 whole genome sequence.</title>
        <authorList>
            <person name="Pandey A.K."/>
            <person name="Read R.C."/>
        </authorList>
    </citation>
    <scope>NUCLEOTIDE SEQUENCE [LARGE SCALE GENOMIC DNA]</scope>
    <source>
        <strain evidence="2 3">Y92-1009</strain>
    </source>
</reference>
<dbReference type="EMBL" id="CP019894">
    <property type="protein sequence ID" value="ARB04172.1"/>
    <property type="molecule type" value="Genomic_DNA"/>
</dbReference>
<sequence>MLQFAESSEIPASSFPRRRESRMRNLKKPFYPISFRADKTRFPPARE</sequence>
<protein>
    <submittedName>
        <fullName evidence="2">PilS cassette protein</fullName>
    </submittedName>
</protein>